<feature type="transmembrane region" description="Helical" evidence="6">
    <location>
        <begin position="66"/>
        <end position="88"/>
    </location>
</feature>
<proteinExistence type="predicted"/>
<comment type="subcellular location">
    <subcellularLocation>
        <location evidence="1">Cell membrane</location>
        <topology evidence="1">Multi-pass membrane protein</topology>
    </subcellularLocation>
</comment>
<dbReference type="Proteomes" id="UP000428325">
    <property type="component" value="Chromosome"/>
</dbReference>
<gene>
    <name evidence="7" type="primary">cbiQ</name>
    <name evidence="7" type="ORF">EI982_05855</name>
</gene>
<feature type="transmembrane region" description="Helical" evidence="6">
    <location>
        <begin position="12"/>
        <end position="32"/>
    </location>
</feature>
<evidence type="ECO:0000256" key="1">
    <source>
        <dbReference type="ARBA" id="ARBA00004651"/>
    </source>
</evidence>
<feature type="transmembrane region" description="Helical" evidence="6">
    <location>
        <begin position="39"/>
        <end position="60"/>
    </location>
</feature>
<dbReference type="InterPro" id="IPR003339">
    <property type="entry name" value="ABC/ECF_trnsptr_transmembrane"/>
</dbReference>
<dbReference type="NCBIfam" id="TIGR02454">
    <property type="entry name" value="ECF_T_CbiQ"/>
    <property type="match status" value="1"/>
</dbReference>
<dbReference type="OrthoDB" id="147966at2157"/>
<evidence type="ECO:0000256" key="4">
    <source>
        <dbReference type="ARBA" id="ARBA00022989"/>
    </source>
</evidence>
<dbReference type="GeneID" id="99245617"/>
<keyword evidence="5 6" id="KW-0472">Membrane</keyword>
<keyword evidence="8" id="KW-1185">Reference proteome</keyword>
<dbReference type="Pfam" id="PF02361">
    <property type="entry name" value="CbiQ"/>
    <property type="match status" value="1"/>
</dbReference>
<keyword evidence="2" id="KW-1003">Cell membrane</keyword>
<evidence type="ECO:0000256" key="5">
    <source>
        <dbReference type="ARBA" id="ARBA00023136"/>
    </source>
</evidence>
<reference evidence="7 8" key="1">
    <citation type="submission" date="2018-12" db="EMBL/GenBank/DDBJ databases">
        <title>Complete genome sequence of Haloplanus rallus MBLA0036.</title>
        <authorList>
            <person name="Nam Y.-d."/>
            <person name="Kang J."/>
            <person name="Chung W.-H."/>
            <person name="Park Y.S."/>
        </authorList>
    </citation>
    <scope>NUCLEOTIDE SEQUENCE [LARGE SCALE GENOMIC DNA]</scope>
    <source>
        <strain evidence="7 8">MBLA0036</strain>
    </source>
</reference>
<keyword evidence="3 6" id="KW-0812">Transmembrane</keyword>
<evidence type="ECO:0000256" key="3">
    <source>
        <dbReference type="ARBA" id="ARBA00022692"/>
    </source>
</evidence>
<dbReference type="KEGG" id="hra:EI982_05855"/>
<protein>
    <submittedName>
        <fullName evidence="7">Cobalt ECF transporter T component CbiQ</fullName>
    </submittedName>
</protein>
<keyword evidence="4 6" id="KW-1133">Transmembrane helix</keyword>
<sequence length="241" mass="25556">MHRTLEDVQVTATPVVEGPLRVYFVLVALLLTATTTRPAVYAVATVAFACLSIHAAGRAYVALLRYPLAFLVPSLLVVAVVTPGAPVLDLPAVTITDRGLAVAARTGLRAVASLSVLSFLALTTTVPELVAALDDLRLPSAVIELLLLVYRGIQVLVERSARLHTAARLRGGFDSRRALFRTTKLVGASLLVGSIDRAEAFERAMASRNYAGRMPVPEYESGGYAVVGVVLVALVAARWVA</sequence>
<name>A0A6B9F226_9EURY</name>
<dbReference type="EMBL" id="CP034345">
    <property type="protein sequence ID" value="QGX94346.1"/>
    <property type="molecule type" value="Genomic_DNA"/>
</dbReference>
<dbReference type="RefSeq" id="WP_157688582.1">
    <property type="nucleotide sequence ID" value="NZ_CP034345.1"/>
</dbReference>
<feature type="transmembrane region" description="Helical" evidence="6">
    <location>
        <begin position="108"/>
        <end position="126"/>
    </location>
</feature>
<feature type="transmembrane region" description="Helical" evidence="6">
    <location>
        <begin position="222"/>
        <end position="240"/>
    </location>
</feature>
<evidence type="ECO:0000313" key="7">
    <source>
        <dbReference type="EMBL" id="QGX94346.1"/>
    </source>
</evidence>
<evidence type="ECO:0000256" key="6">
    <source>
        <dbReference type="SAM" id="Phobius"/>
    </source>
</evidence>
<dbReference type="PANTHER" id="PTHR43723:SF1">
    <property type="entry name" value="COBALT TRANSPORT PROTEIN CBIQ"/>
    <property type="match status" value="1"/>
</dbReference>
<dbReference type="GO" id="GO:0006824">
    <property type="term" value="P:cobalt ion transport"/>
    <property type="evidence" value="ECO:0007669"/>
    <property type="project" value="InterPro"/>
</dbReference>
<dbReference type="PANTHER" id="PTHR43723">
    <property type="entry name" value="COBALT TRANSPORT PROTEIN CBIQ"/>
    <property type="match status" value="1"/>
</dbReference>
<dbReference type="CDD" id="cd16914">
    <property type="entry name" value="EcfT"/>
    <property type="match status" value="1"/>
</dbReference>
<evidence type="ECO:0000256" key="2">
    <source>
        <dbReference type="ARBA" id="ARBA00022475"/>
    </source>
</evidence>
<dbReference type="GO" id="GO:0043190">
    <property type="term" value="C:ATP-binding cassette (ABC) transporter complex"/>
    <property type="evidence" value="ECO:0007669"/>
    <property type="project" value="InterPro"/>
</dbReference>
<dbReference type="AlphaFoldDB" id="A0A6B9F226"/>
<accession>A0A6B9F226</accession>
<dbReference type="InterPro" id="IPR012809">
    <property type="entry name" value="ECF_CbiQ"/>
</dbReference>
<dbReference type="InterPro" id="IPR052770">
    <property type="entry name" value="Cobalt_transport_CbiQ"/>
</dbReference>
<evidence type="ECO:0000313" key="8">
    <source>
        <dbReference type="Proteomes" id="UP000428325"/>
    </source>
</evidence>
<organism evidence="7 8">
    <name type="scientific">Haloplanus rallus</name>
    <dbReference type="NCBI Taxonomy" id="1816183"/>
    <lineage>
        <taxon>Archaea</taxon>
        <taxon>Methanobacteriati</taxon>
        <taxon>Methanobacteriota</taxon>
        <taxon>Stenosarchaea group</taxon>
        <taxon>Halobacteria</taxon>
        <taxon>Halobacteriales</taxon>
        <taxon>Haloferacaceae</taxon>
        <taxon>Haloplanus</taxon>
    </lineage>
</organism>